<proteinExistence type="predicted"/>
<name>A0A9D9DJZ1_9BACL</name>
<evidence type="ECO:0000259" key="1">
    <source>
        <dbReference type="Pfam" id="PF07510"/>
    </source>
</evidence>
<dbReference type="Proteomes" id="UP000823613">
    <property type="component" value="Unassembled WGS sequence"/>
</dbReference>
<accession>A0A9D9DJZ1</accession>
<evidence type="ECO:0000313" key="2">
    <source>
        <dbReference type="EMBL" id="MBO8427846.1"/>
    </source>
</evidence>
<sequence length="263" mass="30725">MYQNRDSCRLLLKILENGIDTLKETVNINKDVTIEHLMSQNRDSEEWHKEIGDNFYYVWDKYIHTLGNLTLTGYNSELFDKPFIEKNMIKVRSKFVFLNSDIIDKEHWNEEAIRARAERLSSKLLSELRLPDEFKKIKKEDGSGRHSLDENVDFTGKKAKSFILLGENREVRSATEMLVSVCEILNELEPDKLLHLARQNFIPENSQKVLFSLNSTLLTDGKEISNSGIYIETNKSFNDILRTIKKILDIFALSYDDFVFYVN</sequence>
<reference evidence="2" key="1">
    <citation type="submission" date="2020-10" db="EMBL/GenBank/DDBJ databases">
        <authorList>
            <person name="Gilroy R."/>
        </authorList>
    </citation>
    <scope>NUCLEOTIDE SEQUENCE</scope>
    <source>
        <strain evidence="2">11159</strain>
    </source>
</reference>
<comment type="caution">
    <text evidence="2">The sequence shown here is derived from an EMBL/GenBank/DDBJ whole genome shotgun (WGS) entry which is preliminary data.</text>
</comment>
<dbReference type="Pfam" id="PF07510">
    <property type="entry name" value="GmrSD_C"/>
    <property type="match status" value="1"/>
</dbReference>
<feature type="domain" description="GmrSD restriction endonucleases C-terminal" evidence="1">
    <location>
        <begin position="9"/>
        <end position="121"/>
    </location>
</feature>
<reference evidence="2" key="2">
    <citation type="journal article" date="2021" name="PeerJ">
        <title>Extensive microbial diversity within the chicken gut microbiome revealed by metagenomics and culture.</title>
        <authorList>
            <person name="Gilroy R."/>
            <person name="Ravi A."/>
            <person name="Getino M."/>
            <person name="Pursley I."/>
            <person name="Horton D.L."/>
            <person name="Alikhan N.F."/>
            <person name="Baker D."/>
            <person name="Gharbi K."/>
            <person name="Hall N."/>
            <person name="Watson M."/>
            <person name="Adriaenssens E.M."/>
            <person name="Foster-Nyarko E."/>
            <person name="Jarju S."/>
            <person name="Secka A."/>
            <person name="Antonio M."/>
            <person name="Oren A."/>
            <person name="Chaudhuri R.R."/>
            <person name="La Ragione R."/>
            <person name="Hildebrand F."/>
            <person name="Pallen M.J."/>
        </authorList>
    </citation>
    <scope>NUCLEOTIDE SEQUENCE</scope>
    <source>
        <strain evidence="2">11159</strain>
    </source>
</reference>
<dbReference type="PANTHER" id="PTHR35149">
    <property type="entry name" value="SLL5132 PROTEIN"/>
    <property type="match status" value="1"/>
</dbReference>
<evidence type="ECO:0000313" key="3">
    <source>
        <dbReference type="Proteomes" id="UP000823613"/>
    </source>
</evidence>
<dbReference type="AlphaFoldDB" id="A0A9D9DJZ1"/>
<keyword evidence="2" id="KW-0255">Endonuclease</keyword>
<protein>
    <submittedName>
        <fullName evidence="2">HNH endonuclease</fullName>
    </submittedName>
</protein>
<dbReference type="PANTHER" id="PTHR35149:SF1">
    <property type="entry name" value="DUF5655 DOMAIN-CONTAINING PROTEIN"/>
    <property type="match status" value="1"/>
</dbReference>
<keyword evidence="2" id="KW-0378">Hydrolase</keyword>
<gene>
    <name evidence="2" type="ORF">IAC58_04775</name>
</gene>
<dbReference type="GO" id="GO:0004519">
    <property type="term" value="F:endonuclease activity"/>
    <property type="evidence" value="ECO:0007669"/>
    <property type="project" value="UniProtKB-KW"/>
</dbReference>
<dbReference type="InterPro" id="IPR011089">
    <property type="entry name" value="GmrSD_C"/>
</dbReference>
<dbReference type="EMBL" id="JADIMY010000095">
    <property type="protein sequence ID" value="MBO8427846.1"/>
    <property type="molecule type" value="Genomic_DNA"/>
</dbReference>
<organism evidence="2 3">
    <name type="scientific">Candidatus Onthovivens merdipullorum</name>
    <dbReference type="NCBI Taxonomy" id="2840889"/>
    <lineage>
        <taxon>Bacteria</taxon>
        <taxon>Bacillati</taxon>
        <taxon>Bacillota</taxon>
        <taxon>Bacilli</taxon>
        <taxon>Bacillales</taxon>
        <taxon>Candidatus Onthovivens</taxon>
    </lineage>
</organism>
<keyword evidence="2" id="KW-0540">Nuclease</keyword>